<dbReference type="GO" id="GO:0008757">
    <property type="term" value="F:S-adenosylmethionine-dependent methyltransferase activity"/>
    <property type="evidence" value="ECO:0007669"/>
    <property type="project" value="InterPro"/>
</dbReference>
<evidence type="ECO:0000256" key="4">
    <source>
        <dbReference type="ARBA" id="ARBA00022603"/>
    </source>
</evidence>
<dbReference type="GO" id="GO:0032259">
    <property type="term" value="P:methylation"/>
    <property type="evidence" value="ECO:0007669"/>
    <property type="project" value="UniProtKB-KW"/>
</dbReference>
<name>A0A9D9MYZ5_9BACT</name>
<sequence length="280" mass="31024">MDKDIVRARFAKAVRSYDDNAHVQRQIAGYLCHLMAEYGLGLHGHGAKDSEFEVLSTVLRSADQELKAVPTGPSRVLEVGCGTGMLSRMFLKDFCPDRIWLNDLCPEVSSMLEDLLEPGRTEFLPGDAETVVFPVNLDLIMSSSALQWFADLPAFLDKCSAALREGGILAFSSFGPLNMSEIAALEGISIPYQTLSELTGLVSGKFDIIYAEESEAVLSFASPEEVLRHMKLTGVTGLRKEPWTRSRLESFCSRYSDLFSDPDGTVRLTYHPLYVIARKK</sequence>
<evidence type="ECO:0000256" key="6">
    <source>
        <dbReference type="ARBA" id="ARBA00022691"/>
    </source>
</evidence>
<keyword evidence="5 8" id="KW-0808">Transferase</keyword>
<dbReference type="InterPro" id="IPR011814">
    <property type="entry name" value="BioC"/>
</dbReference>
<dbReference type="Proteomes" id="UP000823617">
    <property type="component" value="Unassembled WGS sequence"/>
</dbReference>
<keyword evidence="6 8" id="KW-0949">S-adenosyl-L-methionine</keyword>
<dbReference type="EC" id="2.1.1.197" evidence="3 8"/>
<reference evidence="10" key="2">
    <citation type="journal article" date="2021" name="PeerJ">
        <title>Extensive microbial diversity within the chicken gut microbiome revealed by metagenomics and culture.</title>
        <authorList>
            <person name="Gilroy R."/>
            <person name="Ravi A."/>
            <person name="Getino M."/>
            <person name="Pursley I."/>
            <person name="Horton D.L."/>
            <person name="Alikhan N.F."/>
            <person name="Baker D."/>
            <person name="Gharbi K."/>
            <person name="Hall N."/>
            <person name="Watson M."/>
            <person name="Adriaenssens E.M."/>
            <person name="Foster-Nyarko E."/>
            <person name="Jarju S."/>
            <person name="Secka A."/>
            <person name="Antonio M."/>
            <person name="Oren A."/>
            <person name="Chaudhuri R.R."/>
            <person name="La Ragione R."/>
            <person name="Hildebrand F."/>
            <person name="Pallen M.J."/>
        </authorList>
    </citation>
    <scope>NUCLEOTIDE SEQUENCE</scope>
    <source>
        <strain evidence="10">B1-3475</strain>
    </source>
</reference>
<reference evidence="10" key="1">
    <citation type="submission" date="2020-10" db="EMBL/GenBank/DDBJ databases">
        <authorList>
            <person name="Gilroy R."/>
        </authorList>
    </citation>
    <scope>NUCLEOTIDE SEQUENCE</scope>
    <source>
        <strain evidence="10">B1-3475</strain>
    </source>
</reference>
<comment type="caution">
    <text evidence="10">The sequence shown here is derived from an EMBL/GenBank/DDBJ whole genome shotgun (WGS) entry which is preliminary data.</text>
</comment>
<dbReference type="AlphaFoldDB" id="A0A9D9MYZ5"/>
<comment type="pathway">
    <text evidence="2 8">Cofactor biosynthesis; biotin biosynthesis.</text>
</comment>
<evidence type="ECO:0000313" key="11">
    <source>
        <dbReference type="Proteomes" id="UP000823617"/>
    </source>
</evidence>
<dbReference type="PANTHER" id="PTHR43861:SF1">
    <property type="entry name" value="TRANS-ACONITATE 2-METHYLTRANSFERASE"/>
    <property type="match status" value="1"/>
</dbReference>
<evidence type="ECO:0000256" key="8">
    <source>
        <dbReference type="HAMAP-Rule" id="MF_00835"/>
    </source>
</evidence>
<keyword evidence="7 8" id="KW-0093">Biotin biosynthesis</keyword>
<dbReference type="Pfam" id="PF08241">
    <property type="entry name" value="Methyltransf_11"/>
    <property type="match status" value="1"/>
</dbReference>
<dbReference type="InterPro" id="IPR029063">
    <property type="entry name" value="SAM-dependent_MTases_sf"/>
</dbReference>
<protein>
    <recommendedName>
        <fullName evidence="3 8">Malonyl-[acyl-carrier protein] O-methyltransferase</fullName>
        <shortName evidence="8">Malonyl-ACP O-methyltransferase</shortName>
        <ecNumber evidence="3 8">2.1.1.197</ecNumber>
    </recommendedName>
    <alternativeName>
        <fullName evidence="8">Biotin synthesis protein BioC</fullName>
    </alternativeName>
</protein>
<dbReference type="CDD" id="cd02440">
    <property type="entry name" value="AdoMet_MTases"/>
    <property type="match status" value="1"/>
</dbReference>
<dbReference type="GO" id="GO:0009102">
    <property type="term" value="P:biotin biosynthetic process"/>
    <property type="evidence" value="ECO:0007669"/>
    <property type="project" value="UniProtKB-UniRule"/>
</dbReference>
<evidence type="ECO:0000256" key="7">
    <source>
        <dbReference type="ARBA" id="ARBA00022756"/>
    </source>
</evidence>
<comment type="catalytic activity">
    <reaction evidence="1 8">
        <text>malonyl-[ACP] + S-adenosyl-L-methionine = malonyl-[ACP] methyl ester + S-adenosyl-L-homocysteine</text>
        <dbReference type="Rhea" id="RHEA:17105"/>
        <dbReference type="Rhea" id="RHEA-COMP:9623"/>
        <dbReference type="Rhea" id="RHEA-COMP:9954"/>
        <dbReference type="ChEBI" id="CHEBI:57856"/>
        <dbReference type="ChEBI" id="CHEBI:59789"/>
        <dbReference type="ChEBI" id="CHEBI:78449"/>
        <dbReference type="ChEBI" id="CHEBI:78845"/>
        <dbReference type="EC" id="2.1.1.197"/>
    </reaction>
</comment>
<dbReference type="EMBL" id="JADIMK010000007">
    <property type="protein sequence ID" value="MBO8454910.1"/>
    <property type="molecule type" value="Genomic_DNA"/>
</dbReference>
<dbReference type="HAMAP" id="MF_00835">
    <property type="entry name" value="BioC"/>
    <property type="match status" value="1"/>
</dbReference>
<evidence type="ECO:0000259" key="9">
    <source>
        <dbReference type="Pfam" id="PF08241"/>
    </source>
</evidence>
<organism evidence="10 11">
    <name type="scientific">Candidatus Cryptobacteroides intestinigallinarum</name>
    <dbReference type="NCBI Taxonomy" id="2840767"/>
    <lineage>
        <taxon>Bacteria</taxon>
        <taxon>Pseudomonadati</taxon>
        <taxon>Bacteroidota</taxon>
        <taxon>Bacteroidia</taxon>
        <taxon>Bacteroidales</taxon>
        <taxon>Candidatus Cryptobacteroides</taxon>
    </lineage>
</organism>
<keyword evidence="4 8" id="KW-0489">Methyltransferase</keyword>
<evidence type="ECO:0000256" key="2">
    <source>
        <dbReference type="ARBA" id="ARBA00004746"/>
    </source>
</evidence>
<evidence type="ECO:0000256" key="1">
    <source>
        <dbReference type="ARBA" id="ARBA00000852"/>
    </source>
</evidence>
<evidence type="ECO:0000313" key="10">
    <source>
        <dbReference type="EMBL" id="MBO8454910.1"/>
    </source>
</evidence>
<dbReference type="Gene3D" id="3.40.50.150">
    <property type="entry name" value="Vaccinia Virus protein VP39"/>
    <property type="match status" value="1"/>
</dbReference>
<evidence type="ECO:0000256" key="5">
    <source>
        <dbReference type="ARBA" id="ARBA00022679"/>
    </source>
</evidence>
<dbReference type="GO" id="GO:0010340">
    <property type="term" value="F:carboxyl-O-methyltransferase activity"/>
    <property type="evidence" value="ECO:0007669"/>
    <property type="project" value="UniProtKB-UniRule"/>
</dbReference>
<comment type="function">
    <text evidence="8">Converts the free carboxyl group of a malonyl-thioester to its methyl ester by transfer of a methyl group from S-adenosyl-L-methionine (SAM). It allows to synthesize pimeloyl-ACP via the fatty acid synthetic pathway.</text>
</comment>
<dbReference type="PANTHER" id="PTHR43861">
    <property type="entry name" value="TRANS-ACONITATE 2-METHYLTRANSFERASE-RELATED"/>
    <property type="match status" value="1"/>
</dbReference>
<gene>
    <name evidence="8" type="primary">bioC</name>
    <name evidence="10" type="ORF">IAC08_00705</name>
</gene>
<feature type="domain" description="Methyltransferase type 11" evidence="9">
    <location>
        <begin position="77"/>
        <end position="171"/>
    </location>
</feature>
<comment type="similarity">
    <text evidence="8">Belongs to the methyltransferase superfamily.</text>
</comment>
<dbReference type="SUPFAM" id="SSF53335">
    <property type="entry name" value="S-adenosyl-L-methionine-dependent methyltransferases"/>
    <property type="match status" value="1"/>
</dbReference>
<accession>A0A9D9MYZ5</accession>
<evidence type="ECO:0000256" key="3">
    <source>
        <dbReference type="ARBA" id="ARBA00012327"/>
    </source>
</evidence>
<proteinExistence type="inferred from homology"/>
<dbReference type="GO" id="GO:0102130">
    <property type="term" value="F:malonyl-CoA methyltransferase activity"/>
    <property type="evidence" value="ECO:0007669"/>
    <property type="project" value="UniProtKB-EC"/>
</dbReference>
<dbReference type="InterPro" id="IPR013216">
    <property type="entry name" value="Methyltransf_11"/>
</dbReference>